<dbReference type="GO" id="GO:0005737">
    <property type="term" value="C:cytoplasm"/>
    <property type="evidence" value="ECO:0007669"/>
    <property type="project" value="UniProtKB-SubCell"/>
</dbReference>
<keyword evidence="1 6" id="KW-0698">rRNA processing</keyword>
<comment type="function">
    <text evidence="6">Specifically methylates the pseudouridine at position 1915 (m3Psi1915) in 23S rRNA.</text>
</comment>
<keyword evidence="8" id="KW-1185">Reference proteome</keyword>
<dbReference type="OrthoDB" id="9806643at2"/>
<keyword evidence="2 6" id="KW-0489">Methyltransferase</keyword>
<comment type="similarity">
    <text evidence="5 6">Belongs to the RNA methyltransferase RlmH family.</text>
</comment>
<dbReference type="Pfam" id="PF02590">
    <property type="entry name" value="SPOUT_MTase"/>
    <property type="match status" value="1"/>
</dbReference>
<dbReference type="PANTHER" id="PTHR33603">
    <property type="entry name" value="METHYLTRANSFERASE"/>
    <property type="match status" value="1"/>
</dbReference>
<comment type="subcellular location">
    <subcellularLocation>
        <location evidence="6">Cytoplasm</location>
    </subcellularLocation>
</comment>
<name>A0A2P8HI64_9BACI</name>
<dbReference type="EMBL" id="PYAV01000006">
    <property type="protein sequence ID" value="PSL45909.1"/>
    <property type="molecule type" value="Genomic_DNA"/>
</dbReference>
<dbReference type="EC" id="2.1.1.177" evidence="6"/>
<keyword evidence="4 6" id="KW-0949">S-adenosyl-L-methionine</keyword>
<dbReference type="GO" id="GO:0070038">
    <property type="term" value="F:rRNA (pseudouridine-N3-)-methyltransferase activity"/>
    <property type="evidence" value="ECO:0007669"/>
    <property type="project" value="UniProtKB-UniRule"/>
</dbReference>
<evidence type="ECO:0000256" key="4">
    <source>
        <dbReference type="ARBA" id="ARBA00022691"/>
    </source>
</evidence>
<keyword evidence="3 6" id="KW-0808">Transferase</keyword>
<dbReference type="NCBIfam" id="NF000985">
    <property type="entry name" value="PRK00103.1-3"/>
    <property type="match status" value="1"/>
</dbReference>
<comment type="caution">
    <text evidence="7">The sequence shown here is derived from an EMBL/GenBank/DDBJ whole genome shotgun (WGS) entry which is preliminary data.</text>
</comment>
<gene>
    <name evidence="6" type="primary">rlmH</name>
    <name evidence="7" type="ORF">B0H94_106164</name>
</gene>
<accession>A0A2P8HI64</accession>
<dbReference type="AlphaFoldDB" id="A0A2P8HI64"/>
<reference evidence="7 8" key="1">
    <citation type="submission" date="2018-03" db="EMBL/GenBank/DDBJ databases">
        <title>Genomic Encyclopedia of Type Strains, Phase III (KMG-III): the genomes of soil and plant-associated and newly described type strains.</title>
        <authorList>
            <person name="Whitman W."/>
        </authorList>
    </citation>
    <scope>NUCLEOTIDE SEQUENCE [LARGE SCALE GENOMIC DNA]</scope>
    <source>
        <strain evidence="7 8">CGMCC 1.07653</strain>
    </source>
</reference>
<comment type="subunit">
    <text evidence="6">Homodimer.</text>
</comment>
<dbReference type="InterPro" id="IPR003742">
    <property type="entry name" value="RlmH-like"/>
</dbReference>
<dbReference type="PIRSF" id="PIRSF004505">
    <property type="entry name" value="MT_bac"/>
    <property type="match status" value="1"/>
</dbReference>
<evidence type="ECO:0000256" key="3">
    <source>
        <dbReference type="ARBA" id="ARBA00022679"/>
    </source>
</evidence>
<dbReference type="InterPro" id="IPR029026">
    <property type="entry name" value="tRNA_m1G_MTases_N"/>
</dbReference>
<dbReference type="NCBIfam" id="TIGR00246">
    <property type="entry name" value="tRNA_RlmH_YbeA"/>
    <property type="match status" value="1"/>
</dbReference>
<feature type="binding site" evidence="6">
    <location>
        <position position="76"/>
    </location>
    <ligand>
        <name>S-adenosyl-L-methionine</name>
        <dbReference type="ChEBI" id="CHEBI:59789"/>
    </ligand>
</feature>
<organism evidence="7 8">
    <name type="scientific">Salsuginibacillus halophilus</name>
    <dbReference type="NCBI Taxonomy" id="517424"/>
    <lineage>
        <taxon>Bacteria</taxon>
        <taxon>Bacillati</taxon>
        <taxon>Bacillota</taxon>
        <taxon>Bacilli</taxon>
        <taxon>Bacillales</taxon>
        <taxon>Bacillaceae</taxon>
        <taxon>Salsuginibacillus</taxon>
    </lineage>
</organism>
<evidence type="ECO:0000256" key="2">
    <source>
        <dbReference type="ARBA" id="ARBA00022603"/>
    </source>
</evidence>
<evidence type="ECO:0000256" key="5">
    <source>
        <dbReference type="ARBA" id="ARBA00038303"/>
    </source>
</evidence>
<keyword evidence="6" id="KW-0963">Cytoplasm</keyword>
<evidence type="ECO:0000256" key="6">
    <source>
        <dbReference type="HAMAP-Rule" id="MF_00658"/>
    </source>
</evidence>
<feature type="binding site" evidence="6">
    <location>
        <begin position="127"/>
        <end position="132"/>
    </location>
    <ligand>
        <name>S-adenosyl-L-methionine</name>
        <dbReference type="ChEBI" id="CHEBI:59789"/>
    </ligand>
</feature>
<feature type="binding site" evidence="6">
    <location>
        <position position="108"/>
    </location>
    <ligand>
        <name>S-adenosyl-L-methionine</name>
        <dbReference type="ChEBI" id="CHEBI:59789"/>
    </ligand>
</feature>
<dbReference type="NCBIfam" id="NF000986">
    <property type="entry name" value="PRK00103.1-4"/>
    <property type="match status" value="1"/>
</dbReference>
<comment type="catalytic activity">
    <reaction evidence="6">
        <text>pseudouridine(1915) in 23S rRNA + S-adenosyl-L-methionine = N(3)-methylpseudouridine(1915) in 23S rRNA + S-adenosyl-L-homocysteine + H(+)</text>
        <dbReference type="Rhea" id="RHEA:42752"/>
        <dbReference type="Rhea" id="RHEA-COMP:10221"/>
        <dbReference type="Rhea" id="RHEA-COMP:10222"/>
        <dbReference type="ChEBI" id="CHEBI:15378"/>
        <dbReference type="ChEBI" id="CHEBI:57856"/>
        <dbReference type="ChEBI" id="CHEBI:59789"/>
        <dbReference type="ChEBI" id="CHEBI:65314"/>
        <dbReference type="ChEBI" id="CHEBI:74486"/>
        <dbReference type="EC" id="2.1.1.177"/>
    </reaction>
</comment>
<sequence length="159" mass="18035">MQITIIAVGKLKEKYLKTGIEEYEKRLSNQVKVNIVEVPDAPAPDKFSEKEEAKVKETEGEKILQKVPKDTYVIALDPEGKMISSETLASKLDDLAVYGQSKVTFVIGGSLGLSRQVLKRADFSWSFSKLTFPHQLMRLMLLEQVYRAFQIQKGTPYHK</sequence>
<dbReference type="HAMAP" id="MF_00658">
    <property type="entry name" value="23SrRNA_methyltr_H"/>
    <property type="match status" value="1"/>
</dbReference>
<dbReference type="Proteomes" id="UP000242310">
    <property type="component" value="Unassembled WGS sequence"/>
</dbReference>
<protein>
    <recommendedName>
        <fullName evidence="6">Ribosomal RNA large subunit methyltransferase H</fullName>
        <ecNumber evidence="6">2.1.1.177</ecNumber>
    </recommendedName>
    <alternativeName>
        <fullName evidence="6">23S rRNA (pseudouridine1915-N3)-methyltransferase</fullName>
    </alternativeName>
    <alternativeName>
        <fullName evidence="6">23S rRNA m3Psi1915 methyltransferase</fullName>
    </alternativeName>
    <alternativeName>
        <fullName evidence="6">rRNA (pseudouridine-N3-)-methyltransferase RlmH</fullName>
    </alternativeName>
</protein>
<evidence type="ECO:0000313" key="7">
    <source>
        <dbReference type="EMBL" id="PSL45909.1"/>
    </source>
</evidence>
<evidence type="ECO:0000256" key="1">
    <source>
        <dbReference type="ARBA" id="ARBA00022552"/>
    </source>
</evidence>
<dbReference type="PANTHER" id="PTHR33603:SF1">
    <property type="entry name" value="RIBOSOMAL RNA LARGE SUBUNIT METHYLTRANSFERASE H"/>
    <property type="match status" value="1"/>
</dbReference>
<dbReference type="CDD" id="cd18081">
    <property type="entry name" value="RlmH-like"/>
    <property type="match status" value="1"/>
</dbReference>
<dbReference type="RefSeq" id="WP_106588578.1">
    <property type="nucleotide sequence ID" value="NZ_PYAV01000006.1"/>
</dbReference>
<dbReference type="Gene3D" id="3.40.1280.10">
    <property type="match status" value="1"/>
</dbReference>
<evidence type="ECO:0000313" key="8">
    <source>
        <dbReference type="Proteomes" id="UP000242310"/>
    </source>
</evidence>
<proteinExistence type="inferred from homology"/>
<dbReference type="InterPro" id="IPR029028">
    <property type="entry name" value="Alpha/beta_knot_MTases"/>
</dbReference>
<dbReference type="SUPFAM" id="SSF75217">
    <property type="entry name" value="alpha/beta knot"/>
    <property type="match status" value="1"/>
</dbReference>